<dbReference type="PANTHER" id="PTHR24421:SF10">
    <property type="entry name" value="NITRATE_NITRITE SENSOR PROTEIN NARQ"/>
    <property type="match status" value="1"/>
</dbReference>
<keyword evidence="3" id="KW-0597">Phosphoprotein</keyword>
<evidence type="ECO:0000256" key="4">
    <source>
        <dbReference type="ARBA" id="ARBA00022679"/>
    </source>
</evidence>
<keyword evidence="7" id="KW-0067">ATP-binding</keyword>
<evidence type="ECO:0000313" key="11">
    <source>
        <dbReference type="EMBL" id="GIF80599.1"/>
    </source>
</evidence>
<dbReference type="AlphaFoldDB" id="A0A8J3JME2"/>
<sequence>MIRSYALAPLRLLALALLAVAGLAASVPLMASVAVVITYPAAVGVCRRLTGFSRRLALAWGGVAVETPYQSGSAPVPAQRADGWYEHDGQLFKSPAYPRFFLRMKWLSDDPATARDWGWLVLLAPLGAVPALLGPLLIVAGVAALAGAAGVSAAAASGSEAAAGGGTWSWLPTAATSWGGVLDGRPTWLAVAAGLAAVAAGALAGPMLLRAHGLWSRYWLGHASRSWWHTSGFGEWLRRGGHDTWKAVLLLGLSLTGFAVFALTLLLTMVSGGFGIAWISYAVRPMMNQYRRLCAKWGGVELPDPYRPREPLGEPGPDGRYRVGRSLYATRDGAIRAGFFPWVLGDPATWRDLAWMATAPLVALCAVLPGALIGVGYFGLFWQALFWPLWGLPLFLITGFWVSPWYCWQLLALAFPALAAVPGWVSVPVGLLLGLLGVVLARPVLYTIVGWALLLLAPGRTARLSERVEHLAQTRADAVDAQSAELRRIERDLHDGAQARLVAVGLSLGTVEQLMDRDPAAARELLAQARETSAAALSDLRDLVRGIHPPVLAERGLVDAVRALALDAALPVDVHAELPGQPPAPIATAAYFAVAEALANAARHAGAHRVGVDIRHVGGLLRVTVTDDGHGGADPARGSGLRGLRRRLATFDGTLALHSPQGGPTVLTMEIPCVLSSPRTSTS</sequence>
<evidence type="ECO:0000256" key="7">
    <source>
        <dbReference type="ARBA" id="ARBA00022840"/>
    </source>
</evidence>
<evidence type="ECO:0000256" key="3">
    <source>
        <dbReference type="ARBA" id="ARBA00022553"/>
    </source>
</evidence>
<comment type="caution">
    <text evidence="11">The sequence shown here is derived from an EMBL/GenBank/DDBJ whole genome shotgun (WGS) entry which is preliminary data.</text>
</comment>
<evidence type="ECO:0000259" key="10">
    <source>
        <dbReference type="Pfam" id="PF07730"/>
    </source>
</evidence>
<name>A0A8J3JME2_9ACTN</name>
<feature type="transmembrane region" description="Helical" evidence="9">
    <location>
        <begin position="384"/>
        <end position="403"/>
    </location>
</feature>
<keyword evidence="5" id="KW-0547">Nucleotide-binding</keyword>
<dbReference type="GO" id="GO:0000155">
    <property type="term" value="F:phosphorelay sensor kinase activity"/>
    <property type="evidence" value="ECO:0007669"/>
    <property type="project" value="InterPro"/>
</dbReference>
<keyword evidence="9" id="KW-0472">Membrane</keyword>
<dbReference type="EMBL" id="BONF01000010">
    <property type="protein sequence ID" value="GIF80599.1"/>
    <property type="molecule type" value="Genomic_DNA"/>
</dbReference>
<feature type="domain" description="Signal transduction histidine kinase subgroup 3 dimerisation and phosphoacceptor" evidence="10">
    <location>
        <begin position="485"/>
        <end position="552"/>
    </location>
</feature>
<keyword evidence="4" id="KW-0808">Transferase</keyword>
<keyword evidence="9" id="KW-1133">Transmembrane helix</keyword>
<feature type="transmembrane region" description="Helical" evidence="9">
    <location>
        <begin position="188"/>
        <end position="209"/>
    </location>
</feature>
<evidence type="ECO:0000256" key="9">
    <source>
        <dbReference type="SAM" id="Phobius"/>
    </source>
</evidence>
<dbReference type="InterPro" id="IPR036890">
    <property type="entry name" value="HATPase_C_sf"/>
</dbReference>
<evidence type="ECO:0000256" key="6">
    <source>
        <dbReference type="ARBA" id="ARBA00022777"/>
    </source>
</evidence>
<evidence type="ECO:0000256" key="5">
    <source>
        <dbReference type="ARBA" id="ARBA00022741"/>
    </source>
</evidence>
<dbReference type="GO" id="GO:0005524">
    <property type="term" value="F:ATP binding"/>
    <property type="evidence" value="ECO:0007669"/>
    <property type="project" value="UniProtKB-KW"/>
</dbReference>
<feature type="transmembrane region" description="Helical" evidence="9">
    <location>
        <begin position="117"/>
        <end position="146"/>
    </location>
</feature>
<dbReference type="GO" id="GO:0046983">
    <property type="term" value="F:protein dimerization activity"/>
    <property type="evidence" value="ECO:0007669"/>
    <property type="project" value="InterPro"/>
</dbReference>
<feature type="transmembrane region" description="Helical" evidence="9">
    <location>
        <begin position="353"/>
        <end position="378"/>
    </location>
</feature>
<dbReference type="Pfam" id="PF07730">
    <property type="entry name" value="HisKA_3"/>
    <property type="match status" value="1"/>
</dbReference>
<organism evidence="11 12">
    <name type="scientific">Catellatospora bangladeshensis</name>
    <dbReference type="NCBI Taxonomy" id="310355"/>
    <lineage>
        <taxon>Bacteria</taxon>
        <taxon>Bacillati</taxon>
        <taxon>Actinomycetota</taxon>
        <taxon>Actinomycetes</taxon>
        <taxon>Micromonosporales</taxon>
        <taxon>Micromonosporaceae</taxon>
        <taxon>Catellatospora</taxon>
    </lineage>
</organism>
<accession>A0A8J3JME2</accession>
<keyword evidence="8" id="KW-0902">Two-component regulatory system</keyword>
<dbReference type="InterPro" id="IPR011712">
    <property type="entry name" value="Sig_transdc_His_kin_sub3_dim/P"/>
</dbReference>
<dbReference type="InterPro" id="IPR050482">
    <property type="entry name" value="Sensor_HK_TwoCompSys"/>
</dbReference>
<protein>
    <recommendedName>
        <fullName evidence="2">histidine kinase</fullName>
        <ecNumber evidence="2">2.7.13.3</ecNumber>
    </recommendedName>
</protein>
<feature type="transmembrane region" description="Helical" evidence="9">
    <location>
        <begin position="258"/>
        <end position="283"/>
    </location>
</feature>
<comment type="catalytic activity">
    <reaction evidence="1">
        <text>ATP + protein L-histidine = ADP + protein N-phospho-L-histidine.</text>
        <dbReference type="EC" id="2.7.13.3"/>
    </reaction>
</comment>
<evidence type="ECO:0000256" key="1">
    <source>
        <dbReference type="ARBA" id="ARBA00000085"/>
    </source>
</evidence>
<evidence type="ECO:0000313" key="12">
    <source>
        <dbReference type="Proteomes" id="UP000601223"/>
    </source>
</evidence>
<keyword evidence="12" id="KW-1185">Reference proteome</keyword>
<evidence type="ECO:0000256" key="2">
    <source>
        <dbReference type="ARBA" id="ARBA00012438"/>
    </source>
</evidence>
<proteinExistence type="predicted"/>
<keyword evidence="9" id="KW-0812">Transmembrane</keyword>
<dbReference type="GO" id="GO:0016020">
    <property type="term" value="C:membrane"/>
    <property type="evidence" value="ECO:0007669"/>
    <property type="project" value="InterPro"/>
</dbReference>
<reference evidence="11 12" key="1">
    <citation type="submission" date="2021-01" db="EMBL/GenBank/DDBJ databases">
        <title>Whole genome shotgun sequence of Catellatospora bangladeshensis NBRC 107357.</title>
        <authorList>
            <person name="Komaki H."/>
            <person name="Tamura T."/>
        </authorList>
    </citation>
    <scope>NUCLEOTIDE SEQUENCE [LARGE SCALE GENOMIC DNA]</scope>
    <source>
        <strain evidence="11 12">NBRC 107357</strain>
    </source>
</reference>
<dbReference type="SUPFAM" id="SSF55874">
    <property type="entry name" value="ATPase domain of HSP90 chaperone/DNA topoisomerase II/histidine kinase"/>
    <property type="match status" value="1"/>
</dbReference>
<evidence type="ECO:0000256" key="8">
    <source>
        <dbReference type="ARBA" id="ARBA00023012"/>
    </source>
</evidence>
<gene>
    <name evidence="11" type="ORF">Cba03nite_19480</name>
</gene>
<dbReference type="Gene3D" id="1.20.5.1930">
    <property type="match status" value="1"/>
</dbReference>
<keyword evidence="6" id="KW-0418">Kinase</keyword>
<dbReference type="Proteomes" id="UP000601223">
    <property type="component" value="Unassembled WGS sequence"/>
</dbReference>
<dbReference type="RefSeq" id="WP_239125603.1">
    <property type="nucleotide sequence ID" value="NZ_BONF01000010.1"/>
</dbReference>
<dbReference type="Gene3D" id="3.30.565.10">
    <property type="entry name" value="Histidine kinase-like ATPase, C-terminal domain"/>
    <property type="match status" value="1"/>
</dbReference>
<dbReference type="PANTHER" id="PTHR24421">
    <property type="entry name" value="NITRATE/NITRITE SENSOR PROTEIN NARX-RELATED"/>
    <property type="match status" value="1"/>
</dbReference>
<dbReference type="CDD" id="cd16917">
    <property type="entry name" value="HATPase_UhpB-NarQ-NarX-like"/>
    <property type="match status" value="1"/>
</dbReference>
<dbReference type="EC" id="2.7.13.3" evidence="2"/>